<evidence type="ECO:0000313" key="3">
    <source>
        <dbReference type="Proteomes" id="UP000527355"/>
    </source>
</evidence>
<dbReference type="EMBL" id="JABWUV010000009">
    <property type="protein sequence ID" value="KAF6329657.1"/>
    <property type="molecule type" value="Genomic_DNA"/>
</dbReference>
<reference evidence="2 3" key="1">
    <citation type="journal article" date="2020" name="Nature">
        <title>Six reference-quality genomes reveal evolution of bat adaptations.</title>
        <authorList>
            <person name="Jebb D."/>
            <person name="Huang Z."/>
            <person name="Pippel M."/>
            <person name="Hughes G.M."/>
            <person name="Lavrichenko K."/>
            <person name="Devanna P."/>
            <person name="Winkler S."/>
            <person name="Jermiin L.S."/>
            <person name="Skirmuntt E.C."/>
            <person name="Katzourakis A."/>
            <person name="Burkitt-Gray L."/>
            <person name="Ray D.A."/>
            <person name="Sullivan K.A.M."/>
            <person name="Roscito J.G."/>
            <person name="Kirilenko B.M."/>
            <person name="Davalos L.M."/>
            <person name="Corthals A.P."/>
            <person name="Power M.L."/>
            <person name="Jones G."/>
            <person name="Ransome R.D."/>
            <person name="Dechmann D.K.N."/>
            <person name="Locatelli A.G."/>
            <person name="Puechmaille S.J."/>
            <person name="Fedrigo O."/>
            <person name="Jarvis E.D."/>
            <person name="Hiller M."/>
            <person name="Vernes S.C."/>
            <person name="Myers E.W."/>
            <person name="Teeling E.C."/>
        </authorList>
    </citation>
    <scope>NUCLEOTIDE SEQUENCE [LARGE SCALE GENOMIC DNA]</scope>
    <source>
        <strain evidence="2">MMyoMyo1</strain>
        <tissue evidence="2">Flight muscle</tissue>
    </source>
</reference>
<keyword evidence="1" id="KW-1133">Transmembrane helix</keyword>
<keyword evidence="3" id="KW-1185">Reference proteome</keyword>
<feature type="transmembrane region" description="Helical" evidence="1">
    <location>
        <begin position="84"/>
        <end position="104"/>
    </location>
</feature>
<evidence type="ECO:0000256" key="1">
    <source>
        <dbReference type="SAM" id="Phobius"/>
    </source>
</evidence>
<protein>
    <submittedName>
        <fullName evidence="2">Uncharacterized protein</fullName>
    </submittedName>
</protein>
<evidence type="ECO:0000313" key="2">
    <source>
        <dbReference type="EMBL" id="KAF6329657.1"/>
    </source>
</evidence>
<name>A0A7J7VWR6_MYOMY</name>
<sequence length="139" mass="15944">MLKTRLSESTFKVESATTRNVSVNFMQHNASCSRFFVTLGGIQATEHRGLTFSQTCDIIAFANACRHCKEKCSLRRFPSPCSRWHFLFFFFFFFSPLAFLYLAFTPNEEAPAIALFPRETPTKCRWLSGPGLQHTRTSL</sequence>
<keyword evidence="1" id="KW-0472">Membrane</keyword>
<organism evidence="2 3">
    <name type="scientific">Myotis myotis</name>
    <name type="common">Greater mouse-eared bat</name>
    <name type="synonym">Vespertilio myotis</name>
    <dbReference type="NCBI Taxonomy" id="51298"/>
    <lineage>
        <taxon>Eukaryota</taxon>
        <taxon>Metazoa</taxon>
        <taxon>Chordata</taxon>
        <taxon>Craniata</taxon>
        <taxon>Vertebrata</taxon>
        <taxon>Euteleostomi</taxon>
        <taxon>Mammalia</taxon>
        <taxon>Eutheria</taxon>
        <taxon>Laurasiatheria</taxon>
        <taxon>Chiroptera</taxon>
        <taxon>Yangochiroptera</taxon>
        <taxon>Vespertilionidae</taxon>
        <taxon>Myotis</taxon>
    </lineage>
</organism>
<accession>A0A7J7VWR6</accession>
<comment type="caution">
    <text evidence="2">The sequence shown here is derived from an EMBL/GenBank/DDBJ whole genome shotgun (WGS) entry which is preliminary data.</text>
</comment>
<proteinExistence type="predicted"/>
<gene>
    <name evidence="2" type="ORF">mMyoMyo1_001962</name>
</gene>
<keyword evidence="1" id="KW-0812">Transmembrane</keyword>
<dbReference type="AlphaFoldDB" id="A0A7J7VWR6"/>
<dbReference type="Proteomes" id="UP000527355">
    <property type="component" value="Unassembled WGS sequence"/>
</dbReference>